<feature type="domain" description="Gram-positive cocci surface proteins LPxTG" evidence="8">
    <location>
        <begin position="520"/>
        <end position="556"/>
    </location>
</feature>
<dbReference type="GO" id="GO:0005975">
    <property type="term" value="P:carbohydrate metabolic process"/>
    <property type="evidence" value="ECO:0007669"/>
    <property type="project" value="UniProtKB-ARBA"/>
</dbReference>
<accession>A0A3P1SBT6</accession>
<dbReference type="Pfam" id="PF16555">
    <property type="entry name" value="GramPos_pilinD1"/>
    <property type="match status" value="1"/>
</dbReference>
<evidence type="ECO:0000259" key="8">
    <source>
        <dbReference type="PROSITE" id="PS50847"/>
    </source>
</evidence>
<evidence type="ECO:0000256" key="3">
    <source>
        <dbReference type="ARBA" id="ARBA00022729"/>
    </source>
</evidence>
<dbReference type="InterPro" id="IPR041033">
    <property type="entry name" value="SpaA_PFL_dom_1"/>
</dbReference>
<evidence type="ECO:0000256" key="1">
    <source>
        <dbReference type="ARBA" id="ARBA00022512"/>
    </source>
</evidence>
<dbReference type="PROSITE" id="PS50847">
    <property type="entry name" value="GRAM_POS_ANCHORING"/>
    <property type="match status" value="1"/>
</dbReference>
<evidence type="ECO:0000256" key="2">
    <source>
        <dbReference type="ARBA" id="ARBA00022525"/>
    </source>
</evidence>
<evidence type="ECO:0000313" key="10">
    <source>
        <dbReference type="Proteomes" id="UP000280444"/>
    </source>
</evidence>
<dbReference type="NCBIfam" id="TIGR01167">
    <property type="entry name" value="LPXTG_anchor"/>
    <property type="match status" value="1"/>
</dbReference>
<dbReference type="EMBL" id="RQZF01000014">
    <property type="protein sequence ID" value="RRC94519.1"/>
    <property type="molecule type" value="Genomic_DNA"/>
</dbReference>
<dbReference type="Gene3D" id="2.60.40.10">
    <property type="entry name" value="Immunoglobulins"/>
    <property type="match status" value="2"/>
</dbReference>
<dbReference type="InterPro" id="IPR048052">
    <property type="entry name" value="FM1-like"/>
</dbReference>
<keyword evidence="10" id="KW-1185">Reference proteome</keyword>
<evidence type="ECO:0000256" key="6">
    <source>
        <dbReference type="SAM" id="Phobius"/>
    </source>
</evidence>
<keyword evidence="6" id="KW-1133">Transmembrane helix</keyword>
<name>A0A3P1SBT6_9ACTO</name>
<feature type="signal peptide" evidence="7">
    <location>
        <begin position="1"/>
        <end position="31"/>
    </location>
</feature>
<keyword evidence="6" id="KW-0472">Membrane</keyword>
<feature type="region of interest" description="Disordered" evidence="5">
    <location>
        <begin position="347"/>
        <end position="369"/>
    </location>
</feature>
<dbReference type="InterPro" id="IPR032364">
    <property type="entry name" value="GramPos_pilinD1_N"/>
</dbReference>
<keyword evidence="1" id="KW-0134">Cell wall</keyword>
<comment type="caution">
    <text evidence="9">The sequence shown here is derived from an EMBL/GenBank/DDBJ whole genome shotgun (WGS) entry which is preliminary data.</text>
</comment>
<dbReference type="Proteomes" id="UP000280444">
    <property type="component" value="Unassembled WGS sequence"/>
</dbReference>
<dbReference type="NCBIfam" id="NF033902">
    <property type="entry name" value="iso_D2_wall_anc"/>
    <property type="match status" value="1"/>
</dbReference>
<dbReference type="AlphaFoldDB" id="A0A3P1SBT6"/>
<evidence type="ECO:0000256" key="5">
    <source>
        <dbReference type="SAM" id="MobiDB-lite"/>
    </source>
</evidence>
<keyword evidence="6" id="KW-0812">Transmembrane</keyword>
<evidence type="ECO:0000256" key="7">
    <source>
        <dbReference type="SAM" id="SignalP"/>
    </source>
</evidence>
<dbReference type="Gene3D" id="2.60.40.740">
    <property type="match status" value="1"/>
</dbReference>
<keyword evidence="2" id="KW-0964">Secreted</keyword>
<sequence length="556" mass="57780">MGTRTPSMTLTRVFALVVAFMLAIVALPAMAADGTANIKENAQSKIIVHKLSEPSAAAAAGTSHEVAAPAGSRPLKDVEFSVQKITGINLLEQAGWTKLAALKTAFEATPTADTITGQGLTLEPATTQRTQADGSATFNVGAIGVYLVTEGADHGNNGITSVAKPFLVTVPFPSKDAASGWNYEVHVYPKNTASLVEKTFDGTGATKVGDVVKWYVSFTIPGQQNITSFKFTDKIDTDTHYVGVSAKILPADTDKANFGTAFASGTAVNVVAKTTGLESDGSPSAPGQMGTVEATIADGATLMNHRNKKLVVELQVKIADKVTGGGIVNSGGPNASDQWASGVFYNGNENVDPSDPNGPKPVVPGGDGAPTPAPWSTVDILAQTPGGGGDNTVPVEGAKYKIFKDKDAAKACATSGDRCDEAVVVGKDGRTEIVTDKNGNGTFTLPNGDYYIVQVETPPGFKKLPDPIKFELNGPETLTPYTNYEGSDKGTPVDIINDKWKINVDKQTPGGTAGDILPSLPMTGASGQVLLALAGSAVLLTAMGTFLVAMRRKKRH</sequence>
<dbReference type="Pfam" id="PF17802">
    <property type="entry name" value="SpaA"/>
    <property type="match status" value="1"/>
</dbReference>
<feature type="transmembrane region" description="Helical" evidence="6">
    <location>
        <begin position="529"/>
        <end position="550"/>
    </location>
</feature>
<keyword evidence="3 7" id="KW-0732">Signal</keyword>
<dbReference type="InterPro" id="IPR019931">
    <property type="entry name" value="LPXTG_anchor"/>
</dbReference>
<keyword evidence="4" id="KW-0572">Peptidoglycan-anchor</keyword>
<evidence type="ECO:0000256" key="4">
    <source>
        <dbReference type="ARBA" id="ARBA00023088"/>
    </source>
</evidence>
<feature type="chain" id="PRO_5018191275" evidence="7">
    <location>
        <begin position="32"/>
        <end position="556"/>
    </location>
</feature>
<reference evidence="9 10" key="1">
    <citation type="submission" date="2018-11" db="EMBL/GenBank/DDBJ databases">
        <title>Genomes From Bacteria Associated with the Canine Oral Cavity: a Test Case for Automated Genome-Based Taxonomic Assignment.</title>
        <authorList>
            <person name="Coil D.A."/>
            <person name="Jospin G."/>
            <person name="Darling A.E."/>
            <person name="Wallis C."/>
            <person name="Davis I.J."/>
            <person name="Harris S."/>
            <person name="Eisen J.A."/>
            <person name="Holcombe L.J."/>
            <person name="O'Flynn C."/>
        </authorList>
    </citation>
    <scope>NUCLEOTIDE SEQUENCE [LARGE SCALE GENOMIC DNA]</scope>
    <source>
        <strain evidence="9 10">OH770</strain>
    </source>
</reference>
<dbReference type="InterPro" id="IPR013783">
    <property type="entry name" value="Ig-like_fold"/>
</dbReference>
<dbReference type="OrthoDB" id="3199332at2"/>
<proteinExistence type="predicted"/>
<gene>
    <name evidence="9" type="ORF">EII11_09880</name>
</gene>
<organism evidence="9 10">
    <name type="scientific">Schaalia canis</name>
    <dbReference type="NCBI Taxonomy" id="100469"/>
    <lineage>
        <taxon>Bacteria</taxon>
        <taxon>Bacillati</taxon>
        <taxon>Actinomycetota</taxon>
        <taxon>Actinomycetes</taxon>
        <taxon>Actinomycetales</taxon>
        <taxon>Actinomycetaceae</taxon>
        <taxon>Schaalia</taxon>
    </lineage>
</organism>
<evidence type="ECO:0000313" key="9">
    <source>
        <dbReference type="EMBL" id="RRC94519.1"/>
    </source>
</evidence>
<protein>
    <submittedName>
        <fullName evidence="9">LPXTG cell wall anchor domain-containing protein</fullName>
    </submittedName>
</protein>
<dbReference type="RefSeq" id="WP_124872274.1">
    <property type="nucleotide sequence ID" value="NZ_RQZF01000014.1"/>
</dbReference>